<proteinExistence type="predicted"/>
<protein>
    <submittedName>
        <fullName evidence="1">Uncharacterized protein</fullName>
    </submittedName>
</protein>
<reference evidence="1 2" key="1">
    <citation type="submission" date="2019-08" db="EMBL/GenBank/DDBJ databases">
        <title>The genome of the soybean aphid Biotype 1, its phylome, world population structure and adaptation to the North American continent.</title>
        <authorList>
            <person name="Giordano R."/>
            <person name="Donthu R.K."/>
            <person name="Hernandez A.G."/>
            <person name="Wright C.L."/>
            <person name="Zimin A.V."/>
        </authorList>
    </citation>
    <scope>NUCLEOTIDE SEQUENCE [LARGE SCALE GENOMIC DNA]</scope>
    <source>
        <tissue evidence="1">Whole aphids</tissue>
    </source>
</reference>
<evidence type="ECO:0000313" key="1">
    <source>
        <dbReference type="EMBL" id="KAE9527350.1"/>
    </source>
</evidence>
<comment type="caution">
    <text evidence="1">The sequence shown here is derived from an EMBL/GenBank/DDBJ whole genome shotgun (WGS) entry which is preliminary data.</text>
</comment>
<name>A0A6G0T7R5_APHGL</name>
<organism evidence="1 2">
    <name type="scientific">Aphis glycines</name>
    <name type="common">Soybean aphid</name>
    <dbReference type="NCBI Taxonomy" id="307491"/>
    <lineage>
        <taxon>Eukaryota</taxon>
        <taxon>Metazoa</taxon>
        <taxon>Ecdysozoa</taxon>
        <taxon>Arthropoda</taxon>
        <taxon>Hexapoda</taxon>
        <taxon>Insecta</taxon>
        <taxon>Pterygota</taxon>
        <taxon>Neoptera</taxon>
        <taxon>Paraneoptera</taxon>
        <taxon>Hemiptera</taxon>
        <taxon>Sternorrhyncha</taxon>
        <taxon>Aphidomorpha</taxon>
        <taxon>Aphidoidea</taxon>
        <taxon>Aphididae</taxon>
        <taxon>Aphidini</taxon>
        <taxon>Aphis</taxon>
        <taxon>Aphis</taxon>
    </lineage>
</organism>
<gene>
    <name evidence="1" type="ORF">AGLY_013048</name>
</gene>
<sequence>MKQDDLVRMVLLNRFLIIFKKLYTLHNRLLLISTKCNKYQPMSYCICNSVHFLSKPNDYIHHKIYNFPQQVKISCFDLHYIYRKKTILPPNGGSMNTAVESPWVKIFSNTNSVSHSSKPVKGEIVLNHLYFLLAFHNATVFMYSSVIFASTIADRKNYGCVNTLCSRPNVCALWKNVCDTSRQHVYERLFDNDKKSTRRENGGKF</sequence>
<evidence type="ECO:0000313" key="2">
    <source>
        <dbReference type="Proteomes" id="UP000475862"/>
    </source>
</evidence>
<accession>A0A6G0T7R5</accession>
<dbReference type="Proteomes" id="UP000475862">
    <property type="component" value="Unassembled WGS sequence"/>
</dbReference>
<dbReference type="EMBL" id="VYZN01000053">
    <property type="protein sequence ID" value="KAE9527350.1"/>
    <property type="molecule type" value="Genomic_DNA"/>
</dbReference>
<keyword evidence="2" id="KW-1185">Reference proteome</keyword>
<dbReference type="AlphaFoldDB" id="A0A6G0T7R5"/>